<dbReference type="InParanoid" id="A0A1Q3ALT9"/>
<dbReference type="AlphaFoldDB" id="A0A1Q3ALT9"/>
<dbReference type="STRING" id="3775.A0A1Q3ALT9"/>
<keyword evidence="2" id="KW-1185">Reference proteome</keyword>
<feature type="non-terminal residue" evidence="1">
    <location>
        <position position="79"/>
    </location>
</feature>
<evidence type="ECO:0000313" key="2">
    <source>
        <dbReference type="Proteomes" id="UP000187406"/>
    </source>
</evidence>
<dbReference type="EMBL" id="BDDD01000004">
    <property type="protein sequence ID" value="GAV56664.1"/>
    <property type="molecule type" value="Genomic_DNA"/>
</dbReference>
<protein>
    <recommendedName>
        <fullName evidence="3">WD40 domain-containing protein</fullName>
    </recommendedName>
</protein>
<evidence type="ECO:0000313" key="1">
    <source>
        <dbReference type="EMBL" id="GAV56664.1"/>
    </source>
</evidence>
<evidence type="ECO:0008006" key="3">
    <source>
        <dbReference type="Google" id="ProtNLM"/>
    </source>
</evidence>
<feature type="non-terminal residue" evidence="1">
    <location>
        <position position="1"/>
    </location>
</feature>
<dbReference type="PANTHER" id="PTHR44489">
    <property type="match status" value="1"/>
</dbReference>
<name>A0A1Q3ALT9_CEPFO</name>
<sequence length="79" mass="8622">GFLALSGLNDAESKSILFCSCNDNSVRLYELPSFTEICRLFSKQEVREIQMGPPGGLFFTRDGTGMLIVGKWSAKASQG</sequence>
<dbReference type="PANTHER" id="PTHR44489:SF14">
    <property type="entry name" value="ZINC FINGER CCCH DOMAIN-CONTAINING PROTEIN 59-RELATED"/>
    <property type="match status" value="1"/>
</dbReference>
<proteinExistence type="predicted"/>
<comment type="caution">
    <text evidence="1">The sequence shown here is derived from an EMBL/GenBank/DDBJ whole genome shotgun (WGS) entry which is preliminary data.</text>
</comment>
<dbReference type="InterPro" id="IPR044715">
    <property type="entry name" value="WDR86-like"/>
</dbReference>
<dbReference type="InterPro" id="IPR036322">
    <property type="entry name" value="WD40_repeat_dom_sf"/>
</dbReference>
<gene>
    <name evidence="1" type="ORF">CFOL_v3_00206</name>
</gene>
<organism evidence="1 2">
    <name type="scientific">Cephalotus follicularis</name>
    <name type="common">Albany pitcher plant</name>
    <dbReference type="NCBI Taxonomy" id="3775"/>
    <lineage>
        <taxon>Eukaryota</taxon>
        <taxon>Viridiplantae</taxon>
        <taxon>Streptophyta</taxon>
        <taxon>Embryophyta</taxon>
        <taxon>Tracheophyta</taxon>
        <taxon>Spermatophyta</taxon>
        <taxon>Magnoliopsida</taxon>
        <taxon>eudicotyledons</taxon>
        <taxon>Gunneridae</taxon>
        <taxon>Pentapetalae</taxon>
        <taxon>rosids</taxon>
        <taxon>fabids</taxon>
        <taxon>Oxalidales</taxon>
        <taxon>Cephalotaceae</taxon>
        <taxon>Cephalotus</taxon>
    </lineage>
</organism>
<dbReference type="OrthoDB" id="1670375at2759"/>
<dbReference type="SUPFAM" id="SSF50978">
    <property type="entry name" value="WD40 repeat-like"/>
    <property type="match status" value="1"/>
</dbReference>
<accession>A0A1Q3ALT9</accession>
<reference evidence="2" key="1">
    <citation type="submission" date="2016-04" db="EMBL/GenBank/DDBJ databases">
        <title>Cephalotus genome sequencing.</title>
        <authorList>
            <person name="Fukushima K."/>
            <person name="Hasebe M."/>
            <person name="Fang X."/>
        </authorList>
    </citation>
    <scope>NUCLEOTIDE SEQUENCE [LARGE SCALE GENOMIC DNA]</scope>
    <source>
        <strain evidence="2">cv. St1</strain>
    </source>
</reference>
<dbReference type="Proteomes" id="UP000187406">
    <property type="component" value="Unassembled WGS sequence"/>
</dbReference>